<dbReference type="AlphaFoldDB" id="W9YIY7"/>
<proteinExistence type="predicted"/>
<name>W9YIY7_9EURO</name>
<sequence length="168" mass="18540">MPGGSLHWPLWKPYALYGTVDYVYGWPAWNGHVGFTAAQASLNVAETVMYIYYLAVVFRNGAPGVLNFSDLNGLLVGKRDQAIAGPGVAKAVLVLFSATVMTLSKTVLYWLNEYFSGFANVGHNTLPDLLLLWVLPNGLWLIFPVYMIYVLGKEMLEGMDGIASEKEE</sequence>
<comment type="caution">
    <text evidence="2">The sequence shown here is derived from an EMBL/GenBank/DDBJ whole genome shotgun (WGS) entry which is preliminary data.</text>
</comment>
<evidence type="ECO:0000256" key="1">
    <source>
        <dbReference type="SAM" id="Phobius"/>
    </source>
</evidence>
<dbReference type="RefSeq" id="XP_007729383.1">
    <property type="nucleotide sequence ID" value="XM_007731193.1"/>
</dbReference>
<evidence type="ECO:0000313" key="3">
    <source>
        <dbReference type="Proteomes" id="UP000019478"/>
    </source>
</evidence>
<keyword evidence="1" id="KW-0812">Transmembrane</keyword>
<evidence type="ECO:0000313" key="2">
    <source>
        <dbReference type="EMBL" id="EXJ92493.1"/>
    </source>
</evidence>
<reference evidence="2 3" key="1">
    <citation type="submission" date="2013-03" db="EMBL/GenBank/DDBJ databases">
        <title>The Genome Sequence of Capronia epimyces CBS 606.96.</title>
        <authorList>
            <consortium name="The Broad Institute Genomics Platform"/>
            <person name="Cuomo C."/>
            <person name="de Hoog S."/>
            <person name="Gorbushina A."/>
            <person name="Walker B."/>
            <person name="Young S.K."/>
            <person name="Zeng Q."/>
            <person name="Gargeya S."/>
            <person name="Fitzgerald M."/>
            <person name="Haas B."/>
            <person name="Abouelleil A."/>
            <person name="Allen A.W."/>
            <person name="Alvarado L."/>
            <person name="Arachchi H.M."/>
            <person name="Berlin A.M."/>
            <person name="Chapman S.B."/>
            <person name="Gainer-Dewar J."/>
            <person name="Goldberg J."/>
            <person name="Griggs A."/>
            <person name="Gujja S."/>
            <person name="Hansen M."/>
            <person name="Howarth C."/>
            <person name="Imamovic A."/>
            <person name="Ireland A."/>
            <person name="Larimer J."/>
            <person name="McCowan C."/>
            <person name="Murphy C."/>
            <person name="Pearson M."/>
            <person name="Poon T.W."/>
            <person name="Priest M."/>
            <person name="Roberts A."/>
            <person name="Saif S."/>
            <person name="Shea T."/>
            <person name="Sisk P."/>
            <person name="Sykes S."/>
            <person name="Wortman J."/>
            <person name="Nusbaum C."/>
            <person name="Birren B."/>
        </authorList>
    </citation>
    <scope>NUCLEOTIDE SEQUENCE [LARGE SCALE GENOMIC DNA]</scope>
    <source>
        <strain evidence="2 3">CBS 606.96</strain>
    </source>
</reference>
<dbReference type="PANTHER" id="PTHR37919:SF2">
    <property type="entry name" value="EXPERA DOMAIN-CONTAINING PROTEIN"/>
    <property type="match status" value="1"/>
</dbReference>
<keyword evidence="1" id="KW-0472">Membrane</keyword>
<dbReference type="Proteomes" id="UP000019478">
    <property type="component" value="Unassembled WGS sequence"/>
</dbReference>
<dbReference type="GeneID" id="19165183"/>
<dbReference type="STRING" id="1182542.W9YIY7"/>
<protein>
    <recommendedName>
        <fullName evidence="4">EXPERA domain-containing protein</fullName>
    </recommendedName>
</protein>
<keyword evidence="1" id="KW-1133">Transmembrane helix</keyword>
<dbReference type="OrthoDB" id="60858at2759"/>
<gene>
    <name evidence="2" type="ORF">A1O3_01045</name>
</gene>
<keyword evidence="3" id="KW-1185">Reference proteome</keyword>
<organism evidence="2 3">
    <name type="scientific">Capronia epimyces CBS 606.96</name>
    <dbReference type="NCBI Taxonomy" id="1182542"/>
    <lineage>
        <taxon>Eukaryota</taxon>
        <taxon>Fungi</taxon>
        <taxon>Dikarya</taxon>
        <taxon>Ascomycota</taxon>
        <taxon>Pezizomycotina</taxon>
        <taxon>Eurotiomycetes</taxon>
        <taxon>Chaetothyriomycetidae</taxon>
        <taxon>Chaetothyriales</taxon>
        <taxon>Herpotrichiellaceae</taxon>
        <taxon>Capronia</taxon>
    </lineage>
</organism>
<dbReference type="PANTHER" id="PTHR37919">
    <property type="entry name" value="PROTEIN CBG05606"/>
    <property type="match status" value="1"/>
</dbReference>
<feature type="transmembrane region" description="Helical" evidence="1">
    <location>
        <begin position="130"/>
        <end position="151"/>
    </location>
</feature>
<accession>W9YIY7</accession>
<dbReference type="eggNOG" id="ENOG502S97T">
    <property type="taxonomic scope" value="Eukaryota"/>
</dbReference>
<dbReference type="HOGENOM" id="CLU_076143_2_1_1"/>
<dbReference type="EMBL" id="AMGY01000001">
    <property type="protein sequence ID" value="EXJ92493.1"/>
    <property type="molecule type" value="Genomic_DNA"/>
</dbReference>
<feature type="transmembrane region" description="Helical" evidence="1">
    <location>
        <begin position="88"/>
        <end position="110"/>
    </location>
</feature>
<evidence type="ECO:0008006" key="4">
    <source>
        <dbReference type="Google" id="ProtNLM"/>
    </source>
</evidence>